<dbReference type="GO" id="GO:0005840">
    <property type="term" value="C:ribosome"/>
    <property type="evidence" value="ECO:0007669"/>
    <property type="project" value="UniProtKB-KW"/>
</dbReference>
<evidence type="ECO:0000313" key="3">
    <source>
        <dbReference type="Proteomes" id="UP000186098"/>
    </source>
</evidence>
<dbReference type="EMBL" id="FTOM01000001">
    <property type="protein sequence ID" value="SIS57543.1"/>
    <property type="molecule type" value="Genomic_DNA"/>
</dbReference>
<reference evidence="3" key="1">
    <citation type="submission" date="2017-01" db="EMBL/GenBank/DDBJ databases">
        <authorList>
            <person name="Varghese N."/>
            <person name="Submissions S."/>
        </authorList>
    </citation>
    <scope>NUCLEOTIDE SEQUENCE [LARGE SCALE GENOMIC DNA]</scope>
    <source>
        <strain evidence="3">DSM 18714</strain>
    </source>
</reference>
<dbReference type="Proteomes" id="UP000186098">
    <property type="component" value="Unassembled WGS sequence"/>
</dbReference>
<keyword evidence="2" id="KW-0689">Ribosomal protein</keyword>
<organism evidence="2 3">
    <name type="scientific">Phaeovulum vinaykumarii</name>
    <dbReference type="NCBI Taxonomy" id="407234"/>
    <lineage>
        <taxon>Bacteria</taxon>
        <taxon>Pseudomonadati</taxon>
        <taxon>Pseudomonadota</taxon>
        <taxon>Alphaproteobacteria</taxon>
        <taxon>Rhodobacterales</taxon>
        <taxon>Paracoccaceae</taxon>
        <taxon>Phaeovulum</taxon>
    </lineage>
</organism>
<dbReference type="OrthoDB" id="7301318at2"/>
<dbReference type="STRING" id="407234.SAMN05421795_101681"/>
<dbReference type="AlphaFoldDB" id="A0A1N7K7J4"/>
<dbReference type="CDD" id="cd04301">
    <property type="entry name" value="NAT_SF"/>
    <property type="match status" value="1"/>
</dbReference>
<dbReference type="RefSeq" id="WP_076363465.1">
    <property type="nucleotide sequence ID" value="NZ_FTOM01000001.1"/>
</dbReference>
<accession>A0A1N7K7J4</accession>
<proteinExistence type="predicted"/>
<dbReference type="InterPro" id="IPR016181">
    <property type="entry name" value="Acyl_CoA_acyltransferase"/>
</dbReference>
<gene>
    <name evidence="2" type="ORF">SAMN05421795_101681</name>
</gene>
<keyword evidence="2" id="KW-0687">Ribonucleoprotein</keyword>
<dbReference type="PANTHER" id="PTHR43072">
    <property type="entry name" value="N-ACETYLTRANSFERASE"/>
    <property type="match status" value="1"/>
</dbReference>
<dbReference type="Pfam" id="PF00583">
    <property type="entry name" value="Acetyltransf_1"/>
    <property type="match status" value="1"/>
</dbReference>
<dbReference type="GO" id="GO:0016747">
    <property type="term" value="F:acyltransferase activity, transferring groups other than amino-acyl groups"/>
    <property type="evidence" value="ECO:0007669"/>
    <property type="project" value="InterPro"/>
</dbReference>
<evidence type="ECO:0000259" key="1">
    <source>
        <dbReference type="PROSITE" id="PS51186"/>
    </source>
</evidence>
<protein>
    <submittedName>
        <fullName evidence="2">Ribosomal protein S18 acetylase RimI</fullName>
    </submittedName>
</protein>
<dbReference type="SUPFAM" id="SSF55729">
    <property type="entry name" value="Acyl-CoA N-acyltransferases (Nat)"/>
    <property type="match status" value="1"/>
</dbReference>
<sequence length="243" mass="25076">MTPLLEAIDATWPAAAVVSAGAFAVRDGQGGGKRVSAATLAAPGFTDADIAAMEAAQAALGQPPLVMVRAGEDRLDAELAARGYAVVDPVQVLVADVADLLCHRPPPITAFAHWPPLAIARAIWDEGQIGPARRAVMARVTGPHAAILGRTADRAAGVAFVGLAPDSGIALLHAVHVSPEYRRKGLARAMLGEAAHWAAENGARQMGVLVTRANTGALALYRATGLHEADAYHYRLRAEGAAG</sequence>
<feature type="domain" description="N-acetyltransferase" evidence="1">
    <location>
        <begin position="90"/>
        <end position="243"/>
    </location>
</feature>
<dbReference type="InterPro" id="IPR000182">
    <property type="entry name" value="GNAT_dom"/>
</dbReference>
<name>A0A1N7K7J4_9RHOB</name>
<keyword evidence="3" id="KW-1185">Reference proteome</keyword>
<evidence type="ECO:0000313" key="2">
    <source>
        <dbReference type="EMBL" id="SIS57543.1"/>
    </source>
</evidence>
<dbReference type="PROSITE" id="PS51186">
    <property type="entry name" value="GNAT"/>
    <property type="match status" value="1"/>
</dbReference>
<dbReference type="Gene3D" id="3.40.630.30">
    <property type="match status" value="1"/>
</dbReference>